<sequence length="87" mass="9587">MDAAPYLCPACRTNRTRFTLIYHFAQQVHKDPRTGALTFAADELAPLERAGRPALDVRCEICNFQGNEGVFVKAAQKDGPPGQRPLS</sequence>
<accession>A0ABZ1BWU0</accession>
<gene>
    <name evidence="1" type="ORF">U7230_12730</name>
</gene>
<dbReference type="Proteomes" id="UP001332192">
    <property type="component" value="Chromosome"/>
</dbReference>
<organism evidence="1 2">
    <name type="scientific">Carboxydichorda subterranea</name>
    <dbReference type="NCBI Taxonomy" id="3109565"/>
    <lineage>
        <taxon>Bacteria</taxon>
        <taxon>Bacillati</taxon>
        <taxon>Bacillota</taxon>
        <taxon>Limnochordia</taxon>
        <taxon>Limnochordales</taxon>
        <taxon>Geochordaceae</taxon>
        <taxon>Carboxydichorda</taxon>
    </lineage>
</organism>
<name>A0ABZ1BWU0_9FIRM</name>
<evidence type="ECO:0000313" key="2">
    <source>
        <dbReference type="Proteomes" id="UP001332192"/>
    </source>
</evidence>
<reference evidence="1 2" key="1">
    <citation type="journal article" date="2024" name="Front. Microbiol.">
        <title>Novel thermophilic genera Geochorda gen. nov. and Carboxydochorda gen. nov. from the deep terrestrial subsurface reveal the ecophysiological diversity in the class Limnochordia.</title>
        <authorList>
            <person name="Karnachuk O.V."/>
            <person name="Lukina A.P."/>
            <person name="Avakyan M.R."/>
            <person name="Kadnikov V.V."/>
            <person name="Begmatov S."/>
            <person name="Beletsky A.V."/>
            <person name="Vlasova K.G."/>
            <person name="Novikov A.A."/>
            <person name="Shcherbakova V.A."/>
            <person name="Mardanov A.V."/>
            <person name="Ravin N.V."/>
        </authorList>
    </citation>
    <scope>NUCLEOTIDE SEQUENCE [LARGE SCALE GENOMIC DNA]</scope>
    <source>
        <strain evidence="1 2">L945</strain>
    </source>
</reference>
<dbReference type="EMBL" id="CP141615">
    <property type="protein sequence ID" value="WRP16940.1"/>
    <property type="molecule type" value="Genomic_DNA"/>
</dbReference>
<proteinExistence type="predicted"/>
<evidence type="ECO:0000313" key="1">
    <source>
        <dbReference type="EMBL" id="WRP16940.1"/>
    </source>
</evidence>
<protein>
    <submittedName>
        <fullName evidence="1">Uncharacterized protein</fullName>
    </submittedName>
</protein>
<dbReference type="RefSeq" id="WP_324716212.1">
    <property type="nucleotide sequence ID" value="NZ_CP141615.1"/>
</dbReference>
<keyword evidence="2" id="KW-1185">Reference proteome</keyword>